<dbReference type="EMBL" id="CAJEWN010000080">
    <property type="protein sequence ID" value="CAD2160467.1"/>
    <property type="molecule type" value="Genomic_DNA"/>
</dbReference>
<dbReference type="Gene3D" id="3.30.720.220">
    <property type="match status" value="1"/>
</dbReference>
<keyword evidence="1" id="KW-0812">Transmembrane</keyword>
<gene>
    <name evidence="2" type="ORF">MENT_LOCUS14275</name>
</gene>
<evidence type="ECO:0000313" key="3">
    <source>
        <dbReference type="Proteomes" id="UP000580250"/>
    </source>
</evidence>
<evidence type="ECO:0000256" key="1">
    <source>
        <dbReference type="SAM" id="Phobius"/>
    </source>
</evidence>
<dbReference type="Pfam" id="PF05439">
    <property type="entry name" value="JTB"/>
    <property type="match status" value="1"/>
</dbReference>
<sequence length="200" mass="23254">MSNNNNNNFKINIANFLDWCGNRPRMLALVGLLLICSLFILFFGEYVEENLGTNKFFRRQIQSDPTIETDLNNQKSSDLEQQNICSSIPTNNSTSNFTVTIFQNCQKCSDFERNALQIEHCNPTGYYNAYICTDNFKNNSTVYVPCYTKSSKDKLFSFYTFAFASFLSTASCWTFVKWRREFLEQRSFGRPYTFQRVPGT</sequence>
<protein>
    <submittedName>
        <fullName evidence="2">Uncharacterized protein</fullName>
    </submittedName>
</protein>
<feature type="transmembrane region" description="Helical" evidence="1">
    <location>
        <begin position="26"/>
        <end position="44"/>
    </location>
</feature>
<dbReference type="AlphaFoldDB" id="A0A6V7UND4"/>
<reference evidence="2 3" key="1">
    <citation type="submission" date="2020-08" db="EMBL/GenBank/DDBJ databases">
        <authorList>
            <person name="Koutsovoulos G."/>
            <person name="Danchin GJ E."/>
        </authorList>
    </citation>
    <scope>NUCLEOTIDE SEQUENCE [LARGE SCALE GENOMIC DNA]</scope>
</reference>
<name>A0A6V7UND4_MELEN</name>
<dbReference type="OrthoDB" id="5884964at2759"/>
<proteinExistence type="predicted"/>
<dbReference type="GO" id="GO:0016020">
    <property type="term" value="C:membrane"/>
    <property type="evidence" value="ECO:0007669"/>
    <property type="project" value="InterPro"/>
</dbReference>
<dbReference type="InterPro" id="IPR008657">
    <property type="entry name" value="JTB"/>
</dbReference>
<keyword evidence="1" id="KW-0472">Membrane</keyword>
<feature type="transmembrane region" description="Helical" evidence="1">
    <location>
        <begin position="156"/>
        <end position="176"/>
    </location>
</feature>
<comment type="caution">
    <text evidence="2">The sequence shown here is derived from an EMBL/GenBank/DDBJ whole genome shotgun (WGS) entry which is preliminary data.</text>
</comment>
<evidence type="ECO:0000313" key="2">
    <source>
        <dbReference type="EMBL" id="CAD2160467.1"/>
    </source>
</evidence>
<accession>A0A6V7UND4</accession>
<organism evidence="2 3">
    <name type="scientific">Meloidogyne enterolobii</name>
    <name type="common">Root-knot nematode worm</name>
    <name type="synonym">Meloidogyne mayaguensis</name>
    <dbReference type="NCBI Taxonomy" id="390850"/>
    <lineage>
        <taxon>Eukaryota</taxon>
        <taxon>Metazoa</taxon>
        <taxon>Ecdysozoa</taxon>
        <taxon>Nematoda</taxon>
        <taxon>Chromadorea</taxon>
        <taxon>Rhabditida</taxon>
        <taxon>Tylenchina</taxon>
        <taxon>Tylenchomorpha</taxon>
        <taxon>Tylenchoidea</taxon>
        <taxon>Meloidogynidae</taxon>
        <taxon>Meloidogyninae</taxon>
        <taxon>Meloidogyne</taxon>
    </lineage>
</organism>
<keyword evidence="1" id="KW-1133">Transmembrane helix</keyword>
<dbReference type="Proteomes" id="UP000580250">
    <property type="component" value="Unassembled WGS sequence"/>
</dbReference>